<dbReference type="AlphaFoldDB" id="A0A6L2NJU2"/>
<evidence type="ECO:0000313" key="4">
    <source>
        <dbReference type="EMBL" id="GEU84905.1"/>
    </source>
</evidence>
<organism evidence="4">
    <name type="scientific">Tanacetum cinerariifolium</name>
    <name type="common">Dalmatian daisy</name>
    <name type="synonym">Chrysanthemum cinerariifolium</name>
    <dbReference type="NCBI Taxonomy" id="118510"/>
    <lineage>
        <taxon>Eukaryota</taxon>
        <taxon>Viridiplantae</taxon>
        <taxon>Streptophyta</taxon>
        <taxon>Embryophyta</taxon>
        <taxon>Tracheophyta</taxon>
        <taxon>Spermatophyta</taxon>
        <taxon>Magnoliopsida</taxon>
        <taxon>eudicotyledons</taxon>
        <taxon>Gunneridae</taxon>
        <taxon>Pentapetalae</taxon>
        <taxon>asterids</taxon>
        <taxon>campanulids</taxon>
        <taxon>Asterales</taxon>
        <taxon>Asteraceae</taxon>
        <taxon>Asteroideae</taxon>
        <taxon>Anthemideae</taxon>
        <taxon>Anthemidinae</taxon>
        <taxon>Tanacetum</taxon>
    </lineage>
</organism>
<dbReference type="GO" id="GO:0003676">
    <property type="term" value="F:nucleic acid binding"/>
    <property type="evidence" value="ECO:0007669"/>
    <property type="project" value="InterPro"/>
</dbReference>
<dbReference type="EMBL" id="BKCJ010008994">
    <property type="protein sequence ID" value="GEU84905.1"/>
    <property type="molecule type" value="Genomic_DNA"/>
</dbReference>
<dbReference type="InterPro" id="IPR001878">
    <property type="entry name" value="Znf_CCHC"/>
</dbReference>
<dbReference type="SMART" id="SM00343">
    <property type="entry name" value="ZnF_C2HC"/>
    <property type="match status" value="1"/>
</dbReference>
<evidence type="ECO:0000256" key="2">
    <source>
        <dbReference type="SAM" id="MobiDB-lite"/>
    </source>
</evidence>
<comment type="caution">
    <text evidence="4">The sequence shown here is derived from an EMBL/GenBank/DDBJ whole genome shotgun (WGS) entry which is preliminary data.</text>
</comment>
<feature type="domain" description="CCHC-type" evidence="3">
    <location>
        <begin position="140"/>
        <end position="156"/>
    </location>
</feature>
<reference evidence="4" key="1">
    <citation type="journal article" date="2019" name="Sci. Rep.">
        <title>Draft genome of Tanacetum cinerariifolium, the natural source of mosquito coil.</title>
        <authorList>
            <person name="Yamashiro T."/>
            <person name="Shiraishi A."/>
            <person name="Satake H."/>
            <person name="Nakayama K."/>
        </authorList>
    </citation>
    <scope>NUCLEOTIDE SEQUENCE</scope>
</reference>
<feature type="region of interest" description="Disordered" evidence="2">
    <location>
        <begin position="258"/>
        <end position="277"/>
    </location>
</feature>
<evidence type="ECO:0000256" key="1">
    <source>
        <dbReference type="PROSITE-ProRule" id="PRU00047"/>
    </source>
</evidence>
<dbReference type="GO" id="GO:0008270">
    <property type="term" value="F:zinc ion binding"/>
    <property type="evidence" value="ECO:0007669"/>
    <property type="project" value="UniProtKB-KW"/>
</dbReference>
<keyword evidence="1" id="KW-0863">Zinc-finger</keyword>
<dbReference type="Pfam" id="PF00098">
    <property type="entry name" value="zf-CCHC"/>
    <property type="match status" value="1"/>
</dbReference>
<sequence>MILSGAYNRLPMSDKDLYDSWKSRSELYMKNKQHGRMILELVENGPLTWPTVEENGVTRTKKYVELSAAKKIQVDYDTKETNIILQGLPDDIYSLVNHHRVSKDLWKGGRQGQSYSSIGYKSNATSSGGNNASGQARVVKCYNCQGEGHMARQCTQPKRPRNATWYKDKAMLVEAQEARKYLDAEKLTFLVDSGVPDGQDVQTIILNNAAFQTEDLDTYDSECDDVSNEKAVLMANISNYDFDIVSKVPHFETYLNDMENQSNKRNDRISQTPSRNIKNNVVAQPRKVNKKNHVVEPILDVDVKHSLLNANSIFATCCPDCSLVSRLQMFETHDRESLSAHKLSCALGKSKKSSYRPKAKDTNQEKLYLLHMDLCGSMRVASINGKSSGLVPNLILQQPCIPPQRDDLDHLFQHMFDEYFNPPTIDVSLVPVADVQRVVDLANSYVSTSIDQDAPSISIPSTQDQEHSLNISQGFEKSSKTPHFHDDPLLEPLHKDSTSRVSSSNVRPIYTPFESLGRWTKDHLISNVIGDPSRVVDPILSTWKIGNDFLLVQINVDDIKFASTNTAMCNEFANLMTTMFKMSMMGQMSFFLGLQISQTPRDTPMVEKSKLDKDLHRKPIDATLYCGMIGSPMYLTSSRLDLIYAVFLCAWIPEQVENRIMELYFVWTEYQLANIFTKPLPRERFNFLIEKISMRSMSPETFKHLAEETDE</sequence>
<dbReference type="InterPro" id="IPR013103">
    <property type="entry name" value="RVT_2"/>
</dbReference>
<dbReference type="SUPFAM" id="SSF57756">
    <property type="entry name" value="Retrovirus zinc finger-like domains"/>
    <property type="match status" value="1"/>
</dbReference>
<keyword evidence="1" id="KW-0479">Metal-binding</keyword>
<gene>
    <name evidence="4" type="ORF">Tci_056883</name>
</gene>
<dbReference type="Gene3D" id="4.10.60.10">
    <property type="entry name" value="Zinc finger, CCHC-type"/>
    <property type="match status" value="1"/>
</dbReference>
<protein>
    <recommendedName>
        <fullName evidence="3">CCHC-type domain-containing protein</fullName>
    </recommendedName>
</protein>
<keyword evidence="1" id="KW-0862">Zinc</keyword>
<dbReference type="Pfam" id="PF07727">
    <property type="entry name" value="RVT_2"/>
    <property type="match status" value="1"/>
</dbReference>
<dbReference type="InterPro" id="IPR036875">
    <property type="entry name" value="Znf_CCHC_sf"/>
</dbReference>
<dbReference type="PROSITE" id="PS50158">
    <property type="entry name" value="ZF_CCHC"/>
    <property type="match status" value="1"/>
</dbReference>
<name>A0A6L2NJU2_TANCI</name>
<evidence type="ECO:0000259" key="3">
    <source>
        <dbReference type="PROSITE" id="PS50158"/>
    </source>
</evidence>
<proteinExistence type="predicted"/>
<accession>A0A6L2NJU2</accession>